<name>U2E3E4_9BACE</name>
<dbReference type="AlphaFoldDB" id="U2E3E4"/>
<protein>
    <submittedName>
        <fullName evidence="1">Uncharacterized protein</fullName>
    </submittedName>
</protein>
<proteinExistence type="predicted"/>
<evidence type="ECO:0000313" key="2">
    <source>
        <dbReference type="Proteomes" id="UP000016496"/>
    </source>
</evidence>
<gene>
    <name evidence="1" type="ORF">HMPREF1981_00448</name>
</gene>
<reference evidence="1 2" key="1">
    <citation type="submission" date="2013-08" db="EMBL/GenBank/DDBJ databases">
        <authorList>
            <person name="Weinstock G."/>
            <person name="Sodergren E."/>
            <person name="Wylie T."/>
            <person name="Fulton L."/>
            <person name="Fulton R."/>
            <person name="Fronick C."/>
            <person name="O'Laughlin M."/>
            <person name="Godfrey J."/>
            <person name="Miner T."/>
            <person name="Herter B."/>
            <person name="Appelbaum E."/>
            <person name="Cordes M."/>
            <person name="Lek S."/>
            <person name="Wollam A."/>
            <person name="Pepin K.H."/>
            <person name="Palsikar V.B."/>
            <person name="Mitreva M."/>
            <person name="Wilson R.K."/>
        </authorList>
    </citation>
    <scope>NUCLEOTIDE SEQUENCE [LARGE SCALE GENOMIC DNA]</scope>
    <source>
        <strain evidence="1 2">F0041</strain>
    </source>
</reference>
<dbReference type="Proteomes" id="UP000016496">
    <property type="component" value="Unassembled WGS sequence"/>
</dbReference>
<dbReference type="HOGENOM" id="CLU_2647019_0_0_10"/>
<dbReference type="EMBL" id="AWSV01000027">
    <property type="protein sequence ID" value="ERI88667.1"/>
    <property type="molecule type" value="Genomic_DNA"/>
</dbReference>
<accession>U2E3E4</accession>
<sequence length="76" mass="8770">MPDKILTMILPMTDLKRTTKSRSDKTSLPKEKTLFRVKQCRINSLPPISICVHYRNQCILMPSNANLFFIFAGNEN</sequence>
<evidence type="ECO:0000313" key="1">
    <source>
        <dbReference type="EMBL" id="ERI88667.1"/>
    </source>
</evidence>
<organism evidence="1 2">
    <name type="scientific">Bacteroides pyogenes F0041</name>
    <dbReference type="NCBI Taxonomy" id="1321819"/>
    <lineage>
        <taxon>Bacteria</taxon>
        <taxon>Pseudomonadati</taxon>
        <taxon>Bacteroidota</taxon>
        <taxon>Bacteroidia</taxon>
        <taxon>Bacteroidales</taxon>
        <taxon>Bacteroidaceae</taxon>
        <taxon>Bacteroides</taxon>
    </lineage>
</organism>
<comment type="caution">
    <text evidence="1">The sequence shown here is derived from an EMBL/GenBank/DDBJ whole genome shotgun (WGS) entry which is preliminary data.</text>
</comment>